<evidence type="ECO:0000313" key="2">
    <source>
        <dbReference type="EMBL" id="MCW0523866.1"/>
    </source>
</evidence>
<dbReference type="Proteomes" id="UP001207440">
    <property type="component" value="Unassembled WGS sequence"/>
</dbReference>
<dbReference type="PROSITE" id="PS50042">
    <property type="entry name" value="CNMP_BINDING_3"/>
    <property type="match status" value="1"/>
</dbReference>
<dbReference type="Pfam" id="PF00027">
    <property type="entry name" value="cNMP_binding"/>
    <property type="match status" value="1"/>
</dbReference>
<accession>A0AAP3ANK7</accession>
<evidence type="ECO:0000313" key="3">
    <source>
        <dbReference type="Proteomes" id="UP001207440"/>
    </source>
</evidence>
<gene>
    <name evidence="2" type="ORF">OKE68_05990</name>
</gene>
<sequence>MLTPQDLNNIIKLSEKTIRLKRNDLLKASASVDTNLYYITKGSFRIYLLNENGEQTIRLGYTGNFIVALDSFLSQKPSEFLIQAIKTSEVKVIPKSKIQEFLHKEENKKLWIALLENLLLQQMEREKDILTSSPKERYLRVLRRSSRLFQEIPNKYIADYLGISAETLSRLKKS</sequence>
<protein>
    <submittedName>
        <fullName evidence="2">Crp/Fnr family transcriptional regulator</fullName>
    </submittedName>
</protein>
<dbReference type="SUPFAM" id="SSF51206">
    <property type="entry name" value="cAMP-binding domain-like"/>
    <property type="match status" value="1"/>
</dbReference>
<dbReference type="Gene3D" id="2.60.120.10">
    <property type="entry name" value="Jelly Rolls"/>
    <property type="match status" value="1"/>
</dbReference>
<name>A0AAP3ANK7_RIEAN</name>
<proteinExistence type="predicted"/>
<evidence type="ECO:0000259" key="1">
    <source>
        <dbReference type="PROSITE" id="PS50042"/>
    </source>
</evidence>
<feature type="domain" description="Cyclic nucleotide-binding" evidence="1">
    <location>
        <begin position="1"/>
        <end position="102"/>
    </location>
</feature>
<organism evidence="2 3">
    <name type="scientific">Riemerella anatipestifer</name>
    <name type="common">Moraxella anatipestifer</name>
    <dbReference type="NCBI Taxonomy" id="34085"/>
    <lineage>
        <taxon>Bacteria</taxon>
        <taxon>Pseudomonadati</taxon>
        <taxon>Bacteroidota</taxon>
        <taxon>Flavobacteriia</taxon>
        <taxon>Flavobacteriales</taxon>
        <taxon>Weeksellaceae</taxon>
        <taxon>Riemerella</taxon>
    </lineage>
</organism>
<dbReference type="CDD" id="cd00038">
    <property type="entry name" value="CAP_ED"/>
    <property type="match status" value="1"/>
</dbReference>
<dbReference type="InterPro" id="IPR014710">
    <property type="entry name" value="RmlC-like_jellyroll"/>
</dbReference>
<dbReference type="InterPro" id="IPR018490">
    <property type="entry name" value="cNMP-bd_dom_sf"/>
</dbReference>
<reference evidence="2" key="1">
    <citation type="submission" date="2022-10" db="EMBL/GenBank/DDBJ databases">
        <title>Sifting through the core-genome to identify putative cross-protective antigens against Riemerella anatipestifer.</title>
        <authorList>
            <person name="Zheng X."/>
            <person name="Zhang W."/>
        </authorList>
    </citation>
    <scope>NUCLEOTIDE SEQUENCE</scope>
    <source>
        <strain evidence="2">ZWRA178</strain>
    </source>
</reference>
<dbReference type="RefSeq" id="WP_064969832.1">
    <property type="nucleotide sequence ID" value="NZ_CP029760.1"/>
</dbReference>
<dbReference type="EMBL" id="JAOZYT010000030">
    <property type="protein sequence ID" value="MCW0523866.1"/>
    <property type="molecule type" value="Genomic_DNA"/>
</dbReference>
<dbReference type="AlphaFoldDB" id="A0AAP3ANK7"/>
<dbReference type="InterPro" id="IPR000595">
    <property type="entry name" value="cNMP-bd_dom"/>
</dbReference>
<comment type="caution">
    <text evidence="2">The sequence shown here is derived from an EMBL/GenBank/DDBJ whole genome shotgun (WGS) entry which is preliminary data.</text>
</comment>